<dbReference type="AlphaFoldDB" id="W2T9N8"/>
<proteinExistence type="predicted"/>
<organism evidence="1 2">
    <name type="scientific">Necator americanus</name>
    <name type="common">Human hookworm</name>
    <dbReference type="NCBI Taxonomy" id="51031"/>
    <lineage>
        <taxon>Eukaryota</taxon>
        <taxon>Metazoa</taxon>
        <taxon>Ecdysozoa</taxon>
        <taxon>Nematoda</taxon>
        <taxon>Chromadorea</taxon>
        <taxon>Rhabditida</taxon>
        <taxon>Rhabditina</taxon>
        <taxon>Rhabditomorpha</taxon>
        <taxon>Strongyloidea</taxon>
        <taxon>Ancylostomatidae</taxon>
        <taxon>Bunostominae</taxon>
        <taxon>Necator</taxon>
    </lineage>
</organism>
<dbReference type="KEGG" id="nai:NECAME_10481"/>
<dbReference type="Proteomes" id="UP000053676">
    <property type="component" value="Unassembled WGS sequence"/>
</dbReference>
<dbReference type="EMBL" id="KI659997">
    <property type="protein sequence ID" value="ETN78284.1"/>
    <property type="molecule type" value="Genomic_DNA"/>
</dbReference>
<accession>W2T9N8</accession>
<keyword evidence="2" id="KW-1185">Reference proteome</keyword>
<protein>
    <submittedName>
        <fullName evidence="1">Uncharacterized protein</fullName>
    </submittedName>
</protein>
<gene>
    <name evidence="1" type="ORF">NECAME_10481</name>
</gene>
<sequence>MFQRMCYGGQEDDAPDKLKKVMHPTTFGRYTNVKRKEGRLPTRGYHHPTKAHIIYSHITVYPTDEKLQKKKKLTRHHNDRKKH</sequence>
<name>W2T9N8_NECAM</name>
<evidence type="ECO:0000313" key="2">
    <source>
        <dbReference type="Proteomes" id="UP000053676"/>
    </source>
</evidence>
<evidence type="ECO:0000313" key="1">
    <source>
        <dbReference type="EMBL" id="ETN78284.1"/>
    </source>
</evidence>
<reference evidence="2" key="1">
    <citation type="journal article" date="2014" name="Nat. Genet.">
        <title>Genome of the human hookworm Necator americanus.</title>
        <authorList>
            <person name="Tang Y.T."/>
            <person name="Gao X."/>
            <person name="Rosa B.A."/>
            <person name="Abubucker S."/>
            <person name="Hallsworth-Pepin K."/>
            <person name="Martin J."/>
            <person name="Tyagi R."/>
            <person name="Heizer E."/>
            <person name="Zhang X."/>
            <person name="Bhonagiri-Palsikar V."/>
            <person name="Minx P."/>
            <person name="Warren W.C."/>
            <person name="Wang Q."/>
            <person name="Zhan B."/>
            <person name="Hotez P.J."/>
            <person name="Sternberg P.W."/>
            <person name="Dougall A."/>
            <person name="Gaze S.T."/>
            <person name="Mulvenna J."/>
            <person name="Sotillo J."/>
            <person name="Ranganathan S."/>
            <person name="Rabelo E.M."/>
            <person name="Wilson R.K."/>
            <person name="Felgner P.L."/>
            <person name="Bethony J."/>
            <person name="Hawdon J.M."/>
            <person name="Gasser R.B."/>
            <person name="Loukas A."/>
            <person name="Mitreva M."/>
        </authorList>
    </citation>
    <scope>NUCLEOTIDE SEQUENCE [LARGE SCALE GENOMIC DNA]</scope>
</reference>